<evidence type="ECO:0000256" key="1">
    <source>
        <dbReference type="ARBA" id="ARBA00022857"/>
    </source>
</evidence>
<keyword evidence="4" id="KW-1133">Transmembrane helix</keyword>
<dbReference type="Proteomes" id="UP000836841">
    <property type="component" value="Unassembled WGS sequence"/>
</dbReference>
<dbReference type="GO" id="GO:0016491">
    <property type="term" value="F:oxidoreductase activity"/>
    <property type="evidence" value="ECO:0007669"/>
    <property type="project" value="UniProtKB-KW"/>
</dbReference>
<organism evidence="5 6">
    <name type="scientific">Thlaspi arvense</name>
    <name type="common">Field penny-cress</name>
    <dbReference type="NCBI Taxonomy" id="13288"/>
    <lineage>
        <taxon>Eukaryota</taxon>
        <taxon>Viridiplantae</taxon>
        <taxon>Streptophyta</taxon>
        <taxon>Embryophyta</taxon>
        <taxon>Tracheophyta</taxon>
        <taxon>Spermatophyta</taxon>
        <taxon>Magnoliopsida</taxon>
        <taxon>eudicotyledons</taxon>
        <taxon>Gunneridae</taxon>
        <taxon>Pentapetalae</taxon>
        <taxon>rosids</taxon>
        <taxon>malvids</taxon>
        <taxon>Brassicales</taxon>
        <taxon>Brassicaceae</taxon>
        <taxon>Thlaspideae</taxon>
        <taxon>Thlaspi</taxon>
    </lineage>
</organism>
<dbReference type="PANTHER" id="PTHR42898">
    <property type="entry name" value="TROPINONE REDUCTASE"/>
    <property type="match status" value="1"/>
</dbReference>
<dbReference type="PANTHER" id="PTHR42898:SF79">
    <property type="entry name" value="NAD(P)-BINDING ROSSMANN-FOLD PROTEIN"/>
    <property type="match status" value="1"/>
</dbReference>
<dbReference type="Pfam" id="PF00106">
    <property type="entry name" value="adh_short"/>
    <property type="match status" value="1"/>
</dbReference>
<accession>A0AAU9RXK5</accession>
<evidence type="ECO:0000313" key="5">
    <source>
        <dbReference type="EMBL" id="CAH2049825.1"/>
    </source>
</evidence>
<keyword evidence="2" id="KW-0560">Oxidoreductase</keyword>
<sequence>MWAVNNAGRGLFKEITEVTAEDYSTIMGTNFESAYHLCQLAHPLFRASGKGSVVFISSIAGLVGLPRLSIYAASKGMPT</sequence>
<evidence type="ECO:0000256" key="2">
    <source>
        <dbReference type="ARBA" id="ARBA00023002"/>
    </source>
</evidence>
<dbReference type="InterPro" id="IPR002347">
    <property type="entry name" value="SDR_fam"/>
</dbReference>
<dbReference type="EMBL" id="CAJVSB020000355">
    <property type="protein sequence ID" value="CAH2049825.1"/>
    <property type="molecule type" value="Genomic_DNA"/>
</dbReference>
<comment type="caution">
    <text evidence="5">The sequence shown here is derived from an EMBL/GenBank/DDBJ whole genome shotgun (WGS) entry which is preliminary data.</text>
</comment>
<proteinExistence type="inferred from homology"/>
<reference evidence="5 6" key="1">
    <citation type="submission" date="2022-03" db="EMBL/GenBank/DDBJ databases">
        <authorList>
            <person name="Nunn A."/>
            <person name="Chopra R."/>
            <person name="Nunn A."/>
            <person name="Contreras Garrido A."/>
        </authorList>
    </citation>
    <scope>NUCLEOTIDE SEQUENCE [LARGE SCALE GENOMIC DNA]</scope>
</reference>
<evidence type="ECO:0000256" key="3">
    <source>
        <dbReference type="ARBA" id="ARBA00025714"/>
    </source>
</evidence>
<dbReference type="InterPro" id="IPR036291">
    <property type="entry name" value="NAD(P)-bd_dom_sf"/>
</dbReference>
<dbReference type="AlphaFoldDB" id="A0AAU9RXK5"/>
<keyword evidence="6" id="KW-1185">Reference proteome</keyword>
<dbReference type="Gene3D" id="3.40.50.720">
    <property type="entry name" value="NAD(P)-binding Rossmann-like Domain"/>
    <property type="match status" value="1"/>
</dbReference>
<keyword evidence="4" id="KW-0812">Transmembrane</keyword>
<dbReference type="SUPFAM" id="SSF51735">
    <property type="entry name" value="NAD(P)-binding Rossmann-fold domains"/>
    <property type="match status" value="1"/>
</dbReference>
<gene>
    <name evidence="5" type="ORF">TAV2_LOCUS8443</name>
</gene>
<feature type="transmembrane region" description="Helical" evidence="4">
    <location>
        <begin position="53"/>
        <end position="73"/>
    </location>
</feature>
<name>A0AAU9RXK5_THLAR</name>
<dbReference type="InterPro" id="IPR045000">
    <property type="entry name" value="TR"/>
</dbReference>
<comment type="similarity">
    <text evidence="3">Belongs to the short-chain dehydrogenases/reductases (SDR) family. SDR65C subfamily.</text>
</comment>
<keyword evidence="4" id="KW-0472">Membrane</keyword>
<evidence type="ECO:0000313" key="6">
    <source>
        <dbReference type="Proteomes" id="UP000836841"/>
    </source>
</evidence>
<evidence type="ECO:0000256" key="4">
    <source>
        <dbReference type="SAM" id="Phobius"/>
    </source>
</evidence>
<protein>
    <submittedName>
        <fullName evidence="5">Uncharacterized protein</fullName>
    </submittedName>
</protein>
<keyword evidence="1" id="KW-0521">NADP</keyword>